<proteinExistence type="inferred from homology"/>
<dbReference type="InterPro" id="IPR017853">
    <property type="entry name" value="GH"/>
</dbReference>
<evidence type="ECO:0000313" key="6">
    <source>
        <dbReference type="Proteomes" id="UP000831113"/>
    </source>
</evidence>
<keyword evidence="6" id="KW-1185">Reference proteome</keyword>
<sequence length="817" mass="90202">MYPLPHQSEIGGERFAVAGPFQLKGLPASEAFTQQVLQEVAPRGSGLGPRLQVTRPAKADARLQRSEAYKLRLTPTQITIEAYDDRSVFYAVQTLRQLAQQDASGRVTLPTGTISDFPDVAARGTVEGFYGEPWSHQDRLEQLRFYGKLKLNTYIYGPKDDPYHTSPNWRKPYPEAEARQLAELVQEARRNKVDFVWAIHPGQDIRWNQADSSAILAKFGMMYDLGVRSFAVFFDDISGAGTDARMQAKLLNFVQQRFVRAKKDVAPLIMCPTEYNKSWANKTPGTYLDILGQQLDPAIRVMWTGNKVVDDITTEGLEWVNRRIRRPAFVWWNFPVSDYVRDHLLMGPAYGLDPQAAPHMSGFVSNPMDKAEASKPAIFSVALYSWNMQAYKPEQAWEAASRYIMPGAAEAFQLFSAHNSDPGPNGHRYRRDESAELQSYLRTFQEAYGKGQYAPEAGQRLQQEFQRIAQAPAAIRQHGGNARLLEQLAPWLRQFELLGRAGQHALAVAEARAAGNPTTTWAAYLPLAAALDSMATVNATLNQNPHQPGVKTGSLVLMPFVEEILAQSGAYLLGYNPALAGGPSPETSTPYRQSQKLGNQPLLHTNQALAYAPMLEVAYLDSSEYLGFKPAAALQVTALHYNLGGDKLPAWAALEASRDGNTWEPLTPPQPRGKGSVPVTDPALRYVRLRNASGKRQNFQLKELRLQVQPAKGAGEAVFACDGSVSTYQALTEQQPTAVALPQALQGAALAVLAKTNGATLTISGTRKGRPQMLYRGTGDYIQLSAKRLKNVSALTFSVRGSQAARIYELIRQQPPS</sequence>
<comment type="similarity">
    <text evidence="3">Belongs to the glycosyl hydrolase 84 family.</text>
</comment>
<dbReference type="InterPro" id="IPR029018">
    <property type="entry name" value="Hex-like_dom2"/>
</dbReference>
<dbReference type="InterPro" id="IPR049478">
    <property type="entry name" value="BT_4395-like_hel"/>
</dbReference>
<organism evidence="5 6">
    <name type="scientific">Hymenobacter tibetensis</name>
    <dbReference type="NCBI Taxonomy" id="497967"/>
    <lineage>
        <taxon>Bacteria</taxon>
        <taxon>Pseudomonadati</taxon>
        <taxon>Bacteroidota</taxon>
        <taxon>Cytophagia</taxon>
        <taxon>Cytophagales</taxon>
        <taxon>Hymenobacteraceae</taxon>
        <taxon>Hymenobacter</taxon>
    </lineage>
</organism>
<dbReference type="Gene3D" id="1.20.58.460">
    <property type="entry name" value="Hyaluronidase post-catalytic domain-like"/>
    <property type="match status" value="1"/>
</dbReference>
<dbReference type="SUPFAM" id="SSF55545">
    <property type="entry name" value="beta-N-acetylhexosaminidase-like domain"/>
    <property type="match status" value="1"/>
</dbReference>
<evidence type="ECO:0000256" key="3">
    <source>
        <dbReference type="PROSITE-ProRule" id="PRU01353"/>
    </source>
</evidence>
<dbReference type="SUPFAM" id="SSF140657">
    <property type="entry name" value="Hyaluronidase post-catalytic domain-like"/>
    <property type="match status" value="1"/>
</dbReference>
<evidence type="ECO:0000259" key="4">
    <source>
        <dbReference type="PROSITE" id="PS52009"/>
    </source>
</evidence>
<reference evidence="5 6" key="1">
    <citation type="submission" date="2022-03" db="EMBL/GenBank/DDBJ databases">
        <title>Hymenobactersp. isolated from the air.</title>
        <authorList>
            <person name="Won M."/>
            <person name="Kwon S.-W."/>
        </authorList>
    </citation>
    <scope>NUCLEOTIDE SEQUENCE [LARGE SCALE GENOMIC DNA]</scope>
    <source>
        <strain evidence="5 6">KACC 21982</strain>
        <plasmid evidence="5 6">unnamed2</plasmid>
    </source>
</reference>
<name>A0ABY4D850_9BACT</name>
<protein>
    <submittedName>
        <fullName evidence="5">Beta-N-acetylglucosaminidase domain-containing protein</fullName>
    </submittedName>
</protein>
<dbReference type="Pfam" id="PF21809">
    <property type="entry name" value="Glyco_hydro_84_hel"/>
    <property type="match status" value="1"/>
</dbReference>
<dbReference type="RefSeq" id="WP_243803124.1">
    <property type="nucleotide sequence ID" value="NZ_CP094671.1"/>
</dbReference>
<dbReference type="Gene3D" id="3.30.379.10">
    <property type="entry name" value="Chitobiase/beta-hexosaminidase domain 2-like"/>
    <property type="match status" value="1"/>
</dbReference>
<accession>A0ABY4D850</accession>
<dbReference type="PANTHER" id="PTHR13170">
    <property type="entry name" value="O-GLCNACASE"/>
    <property type="match status" value="1"/>
</dbReference>
<evidence type="ECO:0000256" key="2">
    <source>
        <dbReference type="ARBA" id="ARBA00023295"/>
    </source>
</evidence>
<evidence type="ECO:0000256" key="1">
    <source>
        <dbReference type="ARBA" id="ARBA00022801"/>
    </source>
</evidence>
<feature type="active site" description="Proton donor" evidence="3">
    <location>
        <position position="236"/>
    </location>
</feature>
<dbReference type="InterPro" id="IPR011496">
    <property type="entry name" value="O-GlcNAcase_cat"/>
</dbReference>
<dbReference type="InterPro" id="IPR013780">
    <property type="entry name" value="Glyco_hydro_b"/>
</dbReference>
<dbReference type="EMBL" id="CP094671">
    <property type="protein sequence ID" value="UOG77369.1"/>
    <property type="molecule type" value="Genomic_DNA"/>
</dbReference>
<geneLocation type="plasmid" evidence="5 6">
    <name>unnamed2</name>
</geneLocation>
<dbReference type="Pfam" id="PF02838">
    <property type="entry name" value="Glyco_hydro_20b"/>
    <property type="match status" value="1"/>
</dbReference>
<dbReference type="Gene3D" id="3.20.20.80">
    <property type="entry name" value="Glycosidases"/>
    <property type="match status" value="1"/>
</dbReference>
<evidence type="ECO:0000313" key="5">
    <source>
        <dbReference type="EMBL" id="UOG77369.1"/>
    </source>
</evidence>
<keyword evidence="5" id="KW-0614">Plasmid</keyword>
<keyword evidence="2 3" id="KW-0326">Glycosidase</keyword>
<dbReference type="InterPro" id="IPR051822">
    <property type="entry name" value="Glycosyl_Hydrolase_84"/>
</dbReference>
<feature type="domain" description="GH84" evidence="4">
    <location>
        <begin position="121"/>
        <end position="389"/>
    </location>
</feature>
<dbReference type="PANTHER" id="PTHR13170:SF16">
    <property type="entry name" value="PROTEIN O-GLCNACASE"/>
    <property type="match status" value="1"/>
</dbReference>
<dbReference type="Pfam" id="PF07555">
    <property type="entry name" value="NAGidase"/>
    <property type="match status" value="1"/>
</dbReference>
<dbReference type="InterPro" id="IPR015882">
    <property type="entry name" value="HEX_bac_N"/>
</dbReference>
<dbReference type="Gene3D" id="2.60.40.1180">
    <property type="entry name" value="Golgi alpha-mannosidase II"/>
    <property type="match status" value="1"/>
</dbReference>
<keyword evidence="1 3" id="KW-0378">Hydrolase</keyword>
<dbReference type="Proteomes" id="UP000831113">
    <property type="component" value="Plasmid unnamed2"/>
</dbReference>
<dbReference type="SUPFAM" id="SSF51445">
    <property type="entry name" value="(Trans)glycosidases"/>
    <property type="match status" value="1"/>
</dbReference>
<gene>
    <name evidence="5" type="ORF">MTX78_23785</name>
</gene>
<dbReference type="PROSITE" id="PS52009">
    <property type="entry name" value="GH84"/>
    <property type="match status" value="1"/>
</dbReference>